<evidence type="ECO:0000313" key="2">
    <source>
        <dbReference type="Proteomes" id="UP000006738"/>
    </source>
</evidence>
<name>A3NVE8_BURP0</name>
<dbReference type="AlphaFoldDB" id="A3NVE8"/>
<protein>
    <submittedName>
        <fullName evidence="1">Uncharacterized protein</fullName>
    </submittedName>
</protein>
<gene>
    <name evidence="1" type="ordered locus">BURPS1106A_2054</name>
</gene>
<proteinExistence type="predicted"/>
<dbReference type="KEGG" id="bpl:BURPS1106A_2054"/>
<organism evidence="1 2">
    <name type="scientific">Burkholderia pseudomallei (strain 1106a)</name>
    <dbReference type="NCBI Taxonomy" id="357348"/>
    <lineage>
        <taxon>Bacteria</taxon>
        <taxon>Pseudomonadati</taxon>
        <taxon>Pseudomonadota</taxon>
        <taxon>Betaproteobacteria</taxon>
        <taxon>Burkholderiales</taxon>
        <taxon>Burkholderiaceae</taxon>
        <taxon>Burkholderia</taxon>
        <taxon>pseudomallei group</taxon>
    </lineage>
</organism>
<reference evidence="1 2" key="1">
    <citation type="submission" date="2007-02" db="EMBL/GenBank/DDBJ databases">
        <authorList>
            <person name="DeShazer D."/>
            <person name="Woods D.E."/>
            <person name="Nierman W.C."/>
        </authorList>
    </citation>
    <scope>NUCLEOTIDE SEQUENCE [LARGE SCALE GENOMIC DNA]</scope>
    <source>
        <strain evidence="1 2">1106a</strain>
    </source>
</reference>
<dbReference type="Proteomes" id="UP000006738">
    <property type="component" value="Chromosome I"/>
</dbReference>
<sequence length="53" mass="5745">MRAALDATGRSGKSPMTAPLAHVVISHTVGTRLNIKCARRMDGFDRLIHPCLT</sequence>
<evidence type="ECO:0000313" key="1">
    <source>
        <dbReference type="EMBL" id="ABN89196.1"/>
    </source>
</evidence>
<dbReference type="EMBL" id="CP000572">
    <property type="protein sequence ID" value="ABN89196.1"/>
    <property type="molecule type" value="Genomic_DNA"/>
</dbReference>
<dbReference type="HOGENOM" id="CLU_3059390_0_0_4"/>
<accession>A3NVE8</accession>